<dbReference type="EMBL" id="CP093347">
    <property type="protein sequence ID" value="WOG99613.1"/>
    <property type="molecule type" value="Genomic_DNA"/>
</dbReference>
<protein>
    <submittedName>
        <fullName evidence="1">Uncharacterized protein</fullName>
    </submittedName>
</protein>
<reference evidence="1" key="2">
    <citation type="submission" date="2022-03" db="EMBL/GenBank/DDBJ databases">
        <title>Draft title - Genomic analysis of global carrot germplasm unveils the trajectory of domestication and the origin of high carotenoid orange carrot.</title>
        <authorList>
            <person name="Iorizzo M."/>
            <person name="Ellison S."/>
            <person name="Senalik D."/>
            <person name="Macko-Podgorni A."/>
            <person name="Grzebelus D."/>
            <person name="Bostan H."/>
            <person name="Rolling W."/>
            <person name="Curaba J."/>
            <person name="Simon P."/>
        </authorList>
    </citation>
    <scope>NUCLEOTIDE SEQUENCE</scope>
    <source>
        <tissue evidence="1">Leaf</tissue>
    </source>
</reference>
<keyword evidence="2" id="KW-1185">Reference proteome</keyword>
<gene>
    <name evidence="1" type="ORF">DCAR_0518966</name>
</gene>
<accession>A0AAF1AY34</accession>
<dbReference type="KEGG" id="dcr:108223558"/>
<reference evidence="1" key="1">
    <citation type="journal article" date="2016" name="Nat. Genet.">
        <title>A high-quality carrot genome assembly provides new insights into carotenoid accumulation and asterid genome evolution.</title>
        <authorList>
            <person name="Iorizzo M."/>
            <person name="Ellison S."/>
            <person name="Senalik D."/>
            <person name="Zeng P."/>
            <person name="Satapoomin P."/>
            <person name="Huang J."/>
            <person name="Bowman M."/>
            <person name="Iovene M."/>
            <person name="Sanseverino W."/>
            <person name="Cavagnaro P."/>
            <person name="Yildiz M."/>
            <person name="Macko-Podgorni A."/>
            <person name="Moranska E."/>
            <person name="Grzebelus E."/>
            <person name="Grzebelus D."/>
            <person name="Ashrafi H."/>
            <person name="Zheng Z."/>
            <person name="Cheng S."/>
            <person name="Spooner D."/>
            <person name="Van Deynze A."/>
            <person name="Simon P."/>
        </authorList>
    </citation>
    <scope>NUCLEOTIDE SEQUENCE</scope>
    <source>
        <tissue evidence="1">Leaf</tissue>
    </source>
</reference>
<name>A0AAF1AY34_DAUCS</name>
<evidence type="ECO:0000313" key="2">
    <source>
        <dbReference type="Proteomes" id="UP000077755"/>
    </source>
</evidence>
<evidence type="ECO:0000313" key="1">
    <source>
        <dbReference type="EMBL" id="WOG99613.1"/>
    </source>
</evidence>
<sequence>MATITDLPCALVYYIIFLLVKSSGGAADFARIISVCRDFHLYAQDVSVLKAVNFNIKMESVNFYDFLNVKGLLVKCSEAGNVTAQHVLGKVILLSSTHLLHSEGKLKVFGVSPCDRLKLKRLILDKNVRAHSKVSSFMSYFSRLQVRTSDSPTRLVHHQLVKLFLINGNHDDFIEMGIFLRLCIQYLMSDTRELCLLNTFITKLVRRARYVGDLAKAKESFNDCFKVVREILELHPDNYFDKISGKYRCLRHLCLQKCHMADLGLQEALSDENFVEELRQEVSDQLGQSYIDLSTVRAMALDRFEDQFE</sequence>
<proteinExistence type="predicted"/>
<dbReference type="Proteomes" id="UP000077755">
    <property type="component" value="Chromosome 5"/>
</dbReference>
<dbReference type="AlphaFoldDB" id="A0AAF1AY34"/>
<organism evidence="1 2">
    <name type="scientific">Daucus carota subsp. sativus</name>
    <name type="common">Carrot</name>
    <dbReference type="NCBI Taxonomy" id="79200"/>
    <lineage>
        <taxon>Eukaryota</taxon>
        <taxon>Viridiplantae</taxon>
        <taxon>Streptophyta</taxon>
        <taxon>Embryophyta</taxon>
        <taxon>Tracheophyta</taxon>
        <taxon>Spermatophyta</taxon>
        <taxon>Magnoliopsida</taxon>
        <taxon>eudicotyledons</taxon>
        <taxon>Gunneridae</taxon>
        <taxon>Pentapetalae</taxon>
        <taxon>asterids</taxon>
        <taxon>campanulids</taxon>
        <taxon>Apiales</taxon>
        <taxon>Apiaceae</taxon>
        <taxon>Apioideae</taxon>
        <taxon>Scandiceae</taxon>
        <taxon>Daucinae</taxon>
        <taxon>Daucus</taxon>
        <taxon>Daucus sect. Daucus</taxon>
    </lineage>
</organism>